<accession>A0A2N0UQT8</accession>
<sequence length="142" mass="15900">MIERNIVTVCTILYYNNKNKNTIPQRIAIAAPTMTSRTKCTPAHTLDTEIITAMKRYAIPAHTLNRKIAIAMMNALAVWRLGILSGLLFFAKTGATPYRTYGRSSFMIIRRSVIPKNTPAGTVSDFKNKSFCHKNVYTSKIG</sequence>
<dbReference type="Proteomes" id="UP000233425">
    <property type="component" value="Unassembled WGS sequence"/>
</dbReference>
<gene>
    <name evidence="2" type="ORF">RBATCC27255_01146</name>
</gene>
<feature type="transmembrane region" description="Helical" evidence="1">
    <location>
        <begin position="68"/>
        <end position="91"/>
    </location>
</feature>
<dbReference type="AlphaFoldDB" id="A0A2N0UQT8"/>
<evidence type="ECO:0000313" key="2">
    <source>
        <dbReference type="EMBL" id="PKD29319.1"/>
    </source>
</evidence>
<protein>
    <submittedName>
        <fullName evidence="2">Uncharacterized protein</fullName>
    </submittedName>
</protein>
<evidence type="ECO:0000256" key="1">
    <source>
        <dbReference type="SAM" id="Phobius"/>
    </source>
</evidence>
<reference evidence="2" key="1">
    <citation type="journal article" date="2018" name="Environ. Microbiol.">
        <title>Sporulation capability and amylosome conservation among diverse human colonic and rumen isolates of the keystone starch-degrader Ruminococcus bromii.</title>
        <authorList>
            <person name="Mukhopadhya I."/>
            <person name="Morais S."/>
            <person name="Laverde-Gomez J."/>
            <person name="Sheridan P.O."/>
            <person name="Walker A.W."/>
            <person name="Kelly W."/>
            <person name="Klieve A.V."/>
            <person name="Ouwerkerk D."/>
            <person name="Duncan S.H."/>
            <person name="Louis P."/>
            <person name="Koropatkin N."/>
            <person name="Cockburn D."/>
            <person name="Kibler R."/>
            <person name="Cooper P.J."/>
            <person name="Sandoval C."/>
            <person name="Crost E."/>
            <person name="Juge N."/>
            <person name="Bayer E.A."/>
            <person name="Flint H.J."/>
        </authorList>
    </citation>
    <scope>NUCLEOTIDE SEQUENCE [LARGE SCALE GENOMIC DNA]</scope>
    <source>
        <strain evidence="2">ATCC 27255</strain>
    </source>
</reference>
<keyword evidence="1" id="KW-1133">Transmembrane helix</keyword>
<keyword evidence="3" id="KW-1185">Reference proteome</keyword>
<keyword evidence="1" id="KW-0812">Transmembrane</keyword>
<evidence type="ECO:0000313" key="3">
    <source>
        <dbReference type="Proteomes" id="UP000233425"/>
    </source>
</evidence>
<keyword evidence="1" id="KW-0472">Membrane</keyword>
<dbReference type="EMBL" id="NNSR01000056">
    <property type="protein sequence ID" value="PKD29319.1"/>
    <property type="molecule type" value="Genomic_DNA"/>
</dbReference>
<organism evidence="2 3">
    <name type="scientific">Ruminococcus bromii</name>
    <dbReference type="NCBI Taxonomy" id="40518"/>
    <lineage>
        <taxon>Bacteria</taxon>
        <taxon>Bacillati</taxon>
        <taxon>Bacillota</taxon>
        <taxon>Clostridia</taxon>
        <taxon>Eubacteriales</taxon>
        <taxon>Oscillospiraceae</taxon>
        <taxon>Ruminococcus</taxon>
    </lineage>
</organism>
<proteinExistence type="predicted"/>
<comment type="caution">
    <text evidence="2">The sequence shown here is derived from an EMBL/GenBank/DDBJ whole genome shotgun (WGS) entry which is preliminary data.</text>
</comment>
<name>A0A2N0UQT8_9FIRM</name>